<keyword evidence="2" id="KW-1185">Reference proteome</keyword>
<gene>
    <name evidence="1" type="ORF">LSAT_V11C800390460</name>
</gene>
<comment type="caution">
    <text evidence="1">The sequence shown here is derived from an EMBL/GenBank/DDBJ whole genome shotgun (WGS) entry which is preliminary data.</text>
</comment>
<proteinExistence type="predicted"/>
<organism evidence="1 2">
    <name type="scientific">Lactuca sativa</name>
    <name type="common">Garden lettuce</name>
    <dbReference type="NCBI Taxonomy" id="4236"/>
    <lineage>
        <taxon>Eukaryota</taxon>
        <taxon>Viridiplantae</taxon>
        <taxon>Streptophyta</taxon>
        <taxon>Embryophyta</taxon>
        <taxon>Tracheophyta</taxon>
        <taxon>Spermatophyta</taxon>
        <taxon>Magnoliopsida</taxon>
        <taxon>eudicotyledons</taxon>
        <taxon>Gunneridae</taxon>
        <taxon>Pentapetalae</taxon>
        <taxon>asterids</taxon>
        <taxon>campanulids</taxon>
        <taxon>Asterales</taxon>
        <taxon>Asteraceae</taxon>
        <taxon>Cichorioideae</taxon>
        <taxon>Cichorieae</taxon>
        <taxon>Lactucinae</taxon>
        <taxon>Lactuca</taxon>
    </lineage>
</organism>
<evidence type="ECO:0000313" key="2">
    <source>
        <dbReference type="Proteomes" id="UP000235145"/>
    </source>
</evidence>
<dbReference type="Proteomes" id="UP000235145">
    <property type="component" value="Unassembled WGS sequence"/>
</dbReference>
<reference evidence="1 2" key="1">
    <citation type="journal article" date="2017" name="Nat. Commun.">
        <title>Genome assembly with in vitro proximity ligation data and whole-genome triplication in lettuce.</title>
        <authorList>
            <person name="Reyes-Chin-Wo S."/>
            <person name="Wang Z."/>
            <person name="Yang X."/>
            <person name="Kozik A."/>
            <person name="Arikit S."/>
            <person name="Song C."/>
            <person name="Xia L."/>
            <person name="Froenicke L."/>
            <person name="Lavelle D.O."/>
            <person name="Truco M.J."/>
            <person name="Xia R."/>
            <person name="Zhu S."/>
            <person name="Xu C."/>
            <person name="Xu H."/>
            <person name="Xu X."/>
            <person name="Cox K."/>
            <person name="Korf I."/>
            <person name="Meyers B.C."/>
            <person name="Michelmore R.W."/>
        </authorList>
    </citation>
    <scope>NUCLEOTIDE SEQUENCE [LARGE SCALE GENOMIC DNA]</scope>
    <source>
        <strain evidence="2">cv. Salinas</strain>
        <tissue evidence="1">Seedlings</tissue>
    </source>
</reference>
<name>A0A9R1UNG5_LACSA</name>
<evidence type="ECO:0000313" key="1">
    <source>
        <dbReference type="EMBL" id="KAJ0190080.1"/>
    </source>
</evidence>
<dbReference type="EMBL" id="NBSK02000008">
    <property type="protein sequence ID" value="KAJ0190080.1"/>
    <property type="molecule type" value="Genomic_DNA"/>
</dbReference>
<sequence length="167" mass="18698">MVFGNTIAAELHGEVGWPVFTFHVLHQITTLIEDYGMTRLENHLLTTVNQNILKEKTSSGMKGVNNEWCTLLHLLGCCLLSQAHLQSSWGLGVSLAKGKILTLENILKPSPNGPQVLTTEYECGEGLRRAIPFFTSNKHELIHIKALDTKSLYQITLTIYKVFIHTL</sequence>
<dbReference type="AlphaFoldDB" id="A0A9R1UNG5"/>
<accession>A0A9R1UNG5</accession>
<protein>
    <submittedName>
        <fullName evidence="1">Uncharacterized protein</fullName>
    </submittedName>
</protein>